<organism evidence="2 3">
    <name type="scientific">Brassica cretica</name>
    <name type="common">Mustard</name>
    <dbReference type="NCBI Taxonomy" id="69181"/>
    <lineage>
        <taxon>Eukaryota</taxon>
        <taxon>Viridiplantae</taxon>
        <taxon>Streptophyta</taxon>
        <taxon>Embryophyta</taxon>
        <taxon>Tracheophyta</taxon>
        <taxon>Spermatophyta</taxon>
        <taxon>Magnoliopsida</taxon>
        <taxon>eudicotyledons</taxon>
        <taxon>Gunneridae</taxon>
        <taxon>Pentapetalae</taxon>
        <taxon>rosids</taxon>
        <taxon>malvids</taxon>
        <taxon>Brassicales</taxon>
        <taxon>Brassicaceae</taxon>
        <taxon>Brassiceae</taxon>
        <taxon>Brassica</taxon>
    </lineage>
</organism>
<protein>
    <recommendedName>
        <fullName evidence="4">Transmembrane protein</fullName>
    </recommendedName>
</protein>
<dbReference type="EMBL" id="QGKX02001290">
    <property type="protein sequence ID" value="KAF3539165.1"/>
    <property type="molecule type" value="Genomic_DNA"/>
</dbReference>
<sequence length="184" mass="19436">MGPTSFLPSLPHCPPILVTCFSSPTKLGNMILIALQASISSSSPIKALPLHSPLSSCVIALQAVLVALQAVLVALQVVLITLQAVLVTLQVVLFALQAVLIALQVVLVALQAVLVALQAVLVSFQASSSPPRSSLPVKVPSSPMKLPSYSPLNLVQNFLRFVAIGVSLGILWIKQVIRCFLVKF</sequence>
<accession>A0A8S9Q623</accession>
<keyword evidence="1" id="KW-1133">Transmembrane helix</keyword>
<evidence type="ECO:0000313" key="3">
    <source>
        <dbReference type="Proteomes" id="UP000712600"/>
    </source>
</evidence>
<evidence type="ECO:0000313" key="2">
    <source>
        <dbReference type="EMBL" id="KAF3539165.1"/>
    </source>
</evidence>
<name>A0A8S9Q623_BRACR</name>
<keyword evidence="1" id="KW-0472">Membrane</keyword>
<feature type="transmembrane region" description="Helical" evidence="1">
    <location>
        <begin position="154"/>
        <end position="173"/>
    </location>
</feature>
<feature type="transmembrane region" description="Helical" evidence="1">
    <location>
        <begin position="91"/>
        <end position="124"/>
    </location>
</feature>
<comment type="caution">
    <text evidence="2">The sequence shown here is derived from an EMBL/GenBank/DDBJ whole genome shotgun (WGS) entry which is preliminary data.</text>
</comment>
<evidence type="ECO:0008006" key="4">
    <source>
        <dbReference type="Google" id="ProtNLM"/>
    </source>
</evidence>
<reference evidence="2" key="1">
    <citation type="submission" date="2019-12" db="EMBL/GenBank/DDBJ databases">
        <title>Genome sequencing and annotation of Brassica cretica.</title>
        <authorList>
            <person name="Studholme D.J."/>
            <person name="Sarris P."/>
        </authorList>
    </citation>
    <scope>NUCLEOTIDE SEQUENCE</scope>
    <source>
        <strain evidence="2">PFS-109/04</strain>
        <tissue evidence="2">Leaf</tissue>
    </source>
</reference>
<dbReference type="Proteomes" id="UP000712600">
    <property type="component" value="Unassembled WGS sequence"/>
</dbReference>
<gene>
    <name evidence="2" type="ORF">F2Q69_00022288</name>
</gene>
<proteinExistence type="predicted"/>
<keyword evidence="1" id="KW-0812">Transmembrane</keyword>
<dbReference type="AlphaFoldDB" id="A0A8S9Q623"/>
<evidence type="ECO:0000256" key="1">
    <source>
        <dbReference type="SAM" id="Phobius"/>
    </source>
</evidence>
<feature type="transmembrane region" description="Helical" evidence="1">
    <location>
        <begin position="59"/>
        <end position="79"/>
    </location>
</feature>